<proteinExistence type="predicted"/>
<dbReference type="EMBL" id="VILF01000003">
    <property type="protein sequence ID" value="MTJ44343.1"/>
    <property type="molecule type" value="Genomic_DNA"/>
</dbReference>
<gene>
    <name evidence="1" type="ORF">FJR39_14625</name>
</gene>
<protein>
    <submittedName>
        <fullName evidence="1">Uncharacterized protein</fullName>
    </submittedName>
</protein>
<keyword evidence="2" id="KW-1185">Reference proteome</keyword>
<organism evidence="1 2">
    <name type="scientific">Dolichospermum flos-aquae UHCC 0037</name>
    <dbReference type="NCBI Taxonomy" id="2590026"/>
    <lineage>
        <taxon>Bacteria</taxon>
        <taxon>Bacillati</taxon>
        <taxon>Cyanobacteriota</taxon>
        <taxon>Cyanophyceae</taxon>
        <taxon>Nostocales</taxon>
        <taxon>Aphanizomenonaceae</taxon>
        <taxon>Dolichospermum</taxon>
    </lineage>
</organism>
<accession>A0ACC7S707</accession>
<comment type="caution">
    <text evidence="1">The sequence shown here is derived from an EMBL/GenBank/DDBJ whole genome shotgun (WGS) entry which is preliminary data.</text>
</comment>
<sequence length="115" mass="13209">MLKRWLVTGMCVFIFWSSVLLSSALPQQVDFRVNNLESDVRSLQLRLQQLELMVSKNNQSPVANSPQSSPNARQNLSQLQQEKMFKNLATLVVELNQKINKLTIRVNQLEKLNAK</sequence>
<evidence type="ECO:0000313" key="2">
    <source>
        <dbReference type="Proteomes" id="UP001517388"/>
    </source>
</evidence>
<dbReference type="Proteomes" id="UP001517388">
    <property type="component" value="Unassembled WGS sequence"/>
</dbReference>
<evidence type="ECO:0000313" key="1">
    <source>
        <dbReference type="EMBL" id="MTJ44343.1"/>
    </source>
</evidence>
<reference evidence="2" key="1">
    <citation type="journal article" date="2020" name="Toxins">
        <title>Phylogenomic Analysis of Secondary Metabolism in the Toxic Cyanobacterial Genera Anabaena, Dolichospermum and Aphanizomenon.</title>
        <authorList>
            <person name="Oesterholm J."/>
            <person name="Popin R.V."/>
            <person name="Fewer D.P."/>
            <person name="Sivonen K."/>
        </authorList>
    </citation>
    <scope>NUCLEOTIDE SEQUENCE [LARGE SCALE GENOMIC DNA]</scope>
    <source>
        <strain evidence="2">UHCC 0037</strain>
    </source>
</reference>
<name>A0ACC7S707_DOLFA</name>